<sequence length="367" mass="36307">MTQMHSPHDPSEETTTERDVLQGAAVATNARQVDSAAAIGEGLKNLKEVRSKGYGAPQKGGFAAEVHHEATFNADAARKGLTVKATRTTGGAAADLKITQGDQVVGEAQIKYRKTAAKATKAVSHKKYDGMQKVVAEGQAERVRDLAGKRGVDGLGEHNYADTSRTAADRVEHSGASSKPLSRDAAQSKRLGARMVAGEAGAAAKAGATSGAVIGGAMSAVTNIKAAVSGEKTMLEASGTIVKDTALAAAGGAVSAAATSVATAGCARIGLQALSKGGAPGAIAATGIEVAKDLWALKNGTLNGRQVASRSVEHVGGAGGAWAGAAAGAAAGSVVPVVGTVIGGIVGGMLGNMAARKAISTAKKALA</sequence>
<accession>A0ABY7V7F9</accession>
<keyword evidence="2" id="KW-0614">Plasmid</keyword>
<feature type="region of interest" description="Disordered" evidence="1">
    <location>
        <begin position="149"/>
        <end position="190"/>
    </location>
</feature>
<geneLocation type="plasmid" evidence="2 3">
    <name>pDATS02</name>
</geneLocation>
<organism evidence="2 3">
    <name type="scientific">Deinococcus aquaticus</name>
    <dbReference type="NCBI Taxonomy" id="328692"/>
    <lineage>
        <taxon>Bacteria</taxon>
        <taxon>Thermotogati</taxon>
        <taxon>Deinococcota</taxon>
        <taxon>Deinococci</taxon>
        <taxon>Deinococcales</taxon>
        <taxon>Deinococcaceae</taxon>
        <taxon>Deinococcus</taxon>
    </lineage>
</organism>
<gene>
    <name evidence="2" type="ORF">M8445_17810</name>
</gene>
<evidence type="ECO:0000256" key="1">
    <source>
        <dbReference type="SAM" id="MobiDB-lite"/>
    </source>
</evidence>
<dbReference type="Proteomes" id="UP001217044">
    <property type="component" value="Plasmid pDATS02"/>
</dbReference>
<keyword evidence="3" id="KW-1185">Reference proteome</keyword>
<feature type="compositionally biased region" description="Basic and acidic residues" evidence="1">
    <location>
        <begin position="149"/>
        <end position="160"/>
    </location>
</feature>
<evidence type="ECO:0000313" key="2">
    <source>
        <dbReference type="EMBL" id="WDA60594.1"/>
    </source>
</evidence>
<dbReference type="RefSeq" id="WP_273991343.1">
    <property type="nucleotide sequence ID" value="NZ_BAABQT010000022.1"/>
</dbReference>
<reference evidence="2 3" key="1">
    <citation type="submission" date="2022-12" db="EMBL/GenBank/DDBJ databases">
        <title>Genome Sequence of Deinococcus aquaticus Type Strain PB314.</title>
        <authorList>
            <person name="Albert C."/>
            <person name="Hill J."/>
            <person name="Boren L."/>
            <person name="Scholz-Ng S."/>
            <person name="Fatema N."/>
            <person name="Grosso R."/>
            <person name="Soboslay E."/>
            <person name="Tuohy J."/>
        </authorList>
    </citation>
    <scope>NUCLEOTIDE SEQUENCE [LARGE SCALE GENOMIC DNA]</scope>
    <source>
        <strain evidence="2 3">PB-314</strain>
        <plasmid evidence="2 3">pDATS02</plasmid>
    </source>
</reference>
<dbReference type="EMBL" id="CP115167">
    <property type="protein sequence ID" value="WDA60594.1"/>
    <property type="molecule type" value="Genomic_DNA"/>
</dbReference>
<name>A0ABY7V7F9_9DEIO</name>
<protein>
    <submittedName>
        <fullName evidence="2">Uncharacterized protein</fullName>
    </submittedName>
</protein>
<evidence type="ECO:0000313" key="3">
    <source>
        <dbReference type="Proteomes" id="UP001217044"/>
    </source>
</evidence>
<proteinExistence type="predicted"/>